<dbReference type="RefSeq" id="XP_001327452.1">
    <property type="nucleotide sequence ID" value="XM_001327417.1"/>
</dbReference>
<accession>A2DWP4</accession>
<organism evidence="2 3">
    <name type="scientific">Trichomonas vaginalis (strain ATCC PRA-98 / G3)</name>
    <dbReference type="NCBI Taxonomy" id="412133"/>
    <lineage>
        <taxon>Eukaryota</taxon>
        <taxon>Metamonada</taxon>
        <taxon>Parabasalia</taxon>
        <taxon>Trichomonadida</taxon>
        <taxon>Trichomonadidae</taxon>
        <taxon>Trichomonas</taxon>
    </lineage>
</organism>
<dbReference type="KEGG" id="tva:4773230"/>
<name>A2DWP4_TRIV3</name>
<keyword evidence="2" id="KW-0808">Transferase</keyword>
<dbReference type="InParanoid" id="A2DWP4"/>
<dbReference type="SUPFAM" id="SSF56112">
    <property type="entry name" value="Protein kinase-like (PK-like)"/>
    <property type="match status" value="1"/>
</dbReference>
<dbReference type="PANTHER" id="PTHR24362:SF309">
    <property type="entry name" value="PROTEIN KINASE DOMAIN-CONTAINING PROTEIN"/>
    <property type="match status" value="1"/>
</dbReference>
<dbReference type="GO" id="GO:0005524">
    <property type="term" value="F:ATP binding"/>
    <property type="evidence" value="ECO:0007669"/>
    <property type="project" value="InterPro"/>
</dbReference>
<evidence type="ECO:0000259" key="1">
    <source>
        <dbReference type="PROSITE" id="PS50011"/>
    </source>
</evidence>
<dbReference type="Pfam" id="PF00069">
    <property type="entry name" value="Pkinase"/>
    <property type="match status" value="1"/>
</dbReference>
<evidence type="ECO:0000313" key="3">
    <source>
        <dbReference type="Proteomes" id="UP000001542"/>
    </source>
</evidence>
<dbReference type="EMBL" id="DS113259">
    <property type="protein sequence ID" value="EAY15229.1"/>
    <property type="molecule type" value="Genomic_DNA"/>
</dbReference>
<dbReference type="AlphaFoldDB" id="A2DWP4"/>
<dbReference type="PROSITE" id="PS00108">
    <property type="entry name" value="PROTEIN_KINASE_ST"/>
    <property type="match status" value="1"/>
</dbReference>
<keyword evidence="3" id="KW-1185">Reference proteome</keyword>
<proteinExistence type="predicted"/>
<dbReference type="Proteomes" id="UP000001542">
    <property type="component" value="Unassembled WGS sequence"/>
</dbReference>
<dbReference type="VEuPathDB" id="TrichDB:TVAG_202230"/>
<reference evidence="2" key="2">
    <citation type="journal article" date="2007" name="Science">
        <title>Draft genome sequence of the sexually transmitted pathogen Trichomonas vaginalis.</title>
        <authorList>
            <person name="Carlton J.M."/>
            <person name="Hirt R.P."/>
            <person name="Silva J.C."/>
            <person name="Delcher A.L."/>
            <person name="Schatz M."/>
            <person name="Zhao Q."/>
            <person name="Wortman J.R."/>
            <person name="Bidwell S.L."/>
            <person name="Alsmark U.C.M."/>
            <person name="Besteiro S."/>
            <person name="Sicheritz-Ponten T."/>
            <person name="Noel C.J."/>
            <person name="Dacks J.B."/>
            <person name="Foster P.G."/>
            <person name="Simillion C."/>
            <person name="Van de Peer Y."/>
            <person name="Miranda-Saavedra D."/>
            <person name="Barton G.J."/>
            <person name="Westrop G.D."/>
            <person name="Mueller S."/>
            <person name="Dessi D."/>
            <person name="Fiori P.L."/>
            <person name="Ren Q."/>
            <person name="Paulsen I."/>
            <person name="Zhang H."/>
            <person name="Bastida-Corcuera F.D."/>
            <person name="Simoes-Barbosa A."/>
            <person name="Brown M.T."/>
            <person name="Hayes R.D."/>
            <person name="Mukherjee M."/>
            <person name="Okumura C.Y."/>
            <person name="Schneider R."/>
            <person name="Smith A.J."/>
            <person name="Vanacova S."/>
            <person name="Villalvazo M."/>
            <person name="Haas B.J."/>
            <person name="Pertea M."/>
            <person name="Feldblyum T.V."/>
            <person name="Utterback T.R."/>
            <person name="Shu C.L."/>
            <person name="Osoegawa K."/>
            <person name="de Jong P.J."/>
            <person name="Hrdy I."/>
            <person name="Horvathova L."/>
            <person name="Zubacova Z."/>
            <person name="Dolezal P."/>
            <person name="Malik S.B."/>
            <person name="Logsdon J.M. Jr."/>
            <person name="Henze K."/>
            <person name="Gupta A."/>
            <person name="Wang C.C."/>
            <person name="Dunne R.L."/>
            <person name="Upcroft J.A."/>
            <person name="Upcroft P."/>
            <person name="White O."/>
            <person name="Salzberg S.L."/>
            <person name="Tang P."/>
            <person name="Chiu C.-H."/>
            <person name="Lee Y.-S."/>
            <person name="Embley T.M."/>
            <person name="Coombs G.H."/>
            <person name="Mottram J.C."/>
            <person name="Tachezy J."/>
            <person name="Fraser-Liggett C.M."/>
            <person name="Johnson P.J."/>
        </authorList>
    </citation>
    <scope>NUCLEOTIDE SEQUENCE [LARGE SCALE GENOMIC DNA]</scope>
    <source>
        <strain evidence="2">G3</strain>
    </source>
</reference>
<dbReference type="InterPro" id="IPR011009">
    <property type="entry name" value="Kinase-like_dom_sf"/>
</dbReference>
<feature type="domain" description="Protein kinase" evidence="1">
    <location>
        <begin position="14"/>
        <end position="257"/>
    </location>
</feature>
<dbReference type="VEuPathDB" id="TrichDB:TVAGG3_0201400"/>
<dbReference type="SMART" id="SM00220">
    <property type="entry name" value="S_TKc"/>
    <property type="match status" value="1"/>
</dbReference>
<dbReference type="SMR" id="A2DWP4"/>
<sequence>MNARDEEYIKMKNFQYRDTIGAGACGVVYLVYDPQYKTEFALKTVVESKFNQNEVDCMKQVDDPNVIRLYHYDYYKGCVYMVMEYCATSLEKAVIKKNGLPYNLLRKYSIGVLKAVRACHNAKIAHKDIKPVNFLIDFYDRIRVCDFGLSSIHSGNEPDQVFVGFVPFMPPEILLRKPHDAFEADIWAIGVTFFIMATGRLPWSGDNRSTICQNLLNFEPRLDLIEDKVYADVVRLCLSKNPDNRPTIHDLLSLSIFKEVQTIIQKHPRRAQLLNSSRIGYFSQASLIIPPKQKRAKLVQSF</sequence>
<dbReference type="OrthoDB" id="6503540at2759"/>
<evidence type="ECO:0000313" key="2">
    <source>
        <dbReference type="EMBL" id="EAY15229.1"/>
    </source>
</evidence>
<reference evidence="2" key="1">
    <citation type="submission" date="2006-10" db="EMBL/GenBank/DDBJ databases">
        <authorList>
            <person name="Amadeo P."/>
            <person name="Zhao Q."/>
            <person name="Wortman J."/>
            <person name="Fraser-Liggett C."/>
            <person name="Carlton J."/>
        </authorList>
    </citation>
    <scope>NUCLEOTIDE SEQUENCE</scope>
    <source>
        <strain evidence="2">G3</strain>
    </source>
</reference>
<dbReference type="GO" id="GO:0004672">
    <property type="term" value="F:protein kinase activity"/>
    <property type="evidence" value="ECO:0007669"/>
    <property type="project" value="InterPro"/>
</dbReference>
<dbReference type="Gene3D" id="1.10.510.10">
    <property type="entry name" value="Transferase(Phosphotransferase) domain 1"/>
    <property type="match status" value="1"/>
</dbReference>
<dbReference type="InterPro" id="IPR008271">
    <property type="entry name" value="Ser/Thr_kinase_AS"/>
</dbReference>
<dbReference type="PROSITE" id="PS50011">
    <property type="entry name" value="PROTEIN_KINASE_DOM"/>
    <property type="match status" value="1"/>
</dbReference>
<dbReference type="STRING" id="5722.A2DWP4"/>
<dbReference type="PANTHER" id="PTHR24362">
    <property type="entry name" value="SERINE/THREONINE-PROTEIN KINASE NEK"/>
    <property type="match status" value="1"/>
</dbReference>
<dbReference type="InterPro" id="IPR000719">
    <property type="entry name" value="Prot_kinase_dom"/>
</dbReference>
<protein>
    <submittedName>
        <fullName evidence="2">CAMK family protein kinase</fullName>
    </submittedName>
</protein>
<keyword evidence="2" id="KW-0418">Kinase</keyword>
<dbReference type="eggNOG" id="KOG0583">
    <property type="taxonomic scope" value="Eukaryota"/>
</dbReference>
<gene>
    <name evidence="2" type="ORF">TVAG_202230</name>
</gene>